<feature type="transmembrane region" description="Helical" evidence="1">
    <location>
        <begin position="6"/>
        <end position="29"/>
    </location>
</feature>
<name>A0A1C7M3N7_GRIFR</name>
<proteinExistence type="predicted"/>
<evidence type="ECO:0000256" key="1">
    <source>
        <dbReference type="SAM" id="Phobius"/>
    </source>
</evidence>
<feature type="transmembrane region" description="Helical" evidence="1">
    <location>
        <begin position="83"/>
        <end position="102"/>
    </location>
</feature>
<feature type="transmembrane region" description="Helical" evidence="1">
    <location>
        <begin position="41"/>
        <end position="63"/>
    </location>
</feature>
<dbReference type="OrthoDB" id="2802952at2759"/>
<keyword evidence="3" id="KW-1185">Reference proteome</keyword>
<accession>A0A1C7M3N7</accession>
<reference evidence="2 3" key="1">
    <citation type="submission" date="2016-03" db="EMBL/GenBank/DDBJ databases">
        <title>Whole genome sequencing of Grifola frondosa 9006-11.</title>
        <authorList>
            <person name="Min B."/>
            <person name="Park H."/>
            <person name="Kim J.-G."/>
            <person name="Cho H."/>
            <person name="Oh Y.-L."/>
            <person name="Kong W.-S."/>
            <person name="Choi I.-G."/>
        </authorList>
    </citation>
    <scope>NUCLEOTIDE SEQUENCE [LARGE SCALE GENOMIC DNA]</scope>
    <source>
        <strain evidence="2 3">9006-11</strain>
    </source>
</reference>
<evidence type="ECO:0000313" key="2">
    <source>
        <dbReference type="EMBL" id="OBZ71583.1"/>
    </source>
</evidence>
<keyword evidence="1" id="KW-0472">Membrane</keyword>
<keyword evidence="1" id="KW-0812">Transmembrane</keyword>
<dbReference type="STRING" id="5627.A0A1C7M3N7"/>
<protein>
    <submittedName>
        <fullName evidence="2">Uncharacterized protein</fullName>
    </submittedName>
</protein>
<comment type="caution">
    <text evidence="2">The sequence shown here is derived from an EMBL/GenBank/DDBJ whole genome shotgun (WGS) entry which is preliminary data.</text>
</comment>
<dbReference type="EMBL" id="LUGG01000011">
    <property type="protein sequence ID" value="OBZ71583.1"/>
    <property type="molecule type" value="Genomic_DNA"/>
</dbReference>
<sequence length="194" mass="21205">MAQLDAYPQIVGFLVLYYLPLKANTILAVPPGKAKKILSEGLTALVQSVALTYFAVLVLLTQQLATRRMLHMRQSLTTIHDKAAAWSGMGSAVTAVFRQIFVPSQSSSTAKSGFIVDVGVVVIALYLGCIHILHITTPSAFAVQDLPARHTKNQSYVQRLLEENEPVKLPLGRTQASLFLPFEDAIKILPILTH</sequence>
<dbReference type="AlphaFoldDB" id="A0A1C7M3N7"/>
<dbReference type="Proteomes" id="UP000092993">
    <property type="component" value="Unassembled WGS sequence"/>
</dbReference>
<feature type="transmembrane region" description="Helical" evidence="1">
    <location>
        <begin position="114"/>
        <end position="133"/>
    </location>
</feature>
<gene>
    <name evidence="2" type="ORF">A0H81_08441</name>
</gene>
<organism evidence="2 3">
    <name type="scientific">Grifola frondosa</name>
    <name type="common">Maitake</name>
    <name type="synonym">Polyporus frondosus</name>
    <dbReference type="NCBI Taxonomy" id="5627"/>
    <lineage>
        <taxon>Eukaryota</taxon>
        <taxon>Fungi</taxon>
        <taxon>Dikarya</taxon>
        <taxon>Basidiomycota</taxon>
        <taxon>Agaricomycotina</taxon>
        <taxon>Agaricomycetes</taxon>
        <taxon>Polyporales</taxon>
        <taxon>Grifolaceae</taxon>
        <taxon>Grifola</taxon>
    </lineage>
</organism>
<keyword evidence="1" id="KW-1133">Transmembrane helix</keyword>
<evidence type="ECO:0000313" key="3">
    <source>
        <dbReference type="Proteomes" id="UP000092993"/>
    </source>
</evidence>